<dbReference type="Proteomes" id="UP001152759">
    <property type="component" value="Chromosome 4"/>
</dbReference>
<gene>
    <name evidence="6" type="ORF">BEMITA_LOCUS6976</name>
</gene>
<dbReference type="KEGG" id="btab:109037575"/>
<evidence type="ECO:0000313" key="6">
    <source>
        <dbReference type="EMBL" id="CAH0388025.1"/>
    </source>
</evidence>
<feature type="transmembrane region" description="Helical" evidence="5">
    <location>
        <begin position="80"/>
        <end position="112"/>
    </location>
</feature>
<reference evidence="6" key="1">
    <citation type="submission" date="2021-12" db="EMBL/GenBank/DDBJ databases">
        <authorList>
            <person name="King R."/>
        </authorList>
    </citation>
    <scope>NUCLEOTIDE SEQUENCE</scope>
</reference>
<dbReference type="EMBL" id="OU963865">
    <property type="protein sequence ID" value="CAH0388025.1"/>
    <property type="molecule type" value="Genomic_DNA"/>
</dbReference>
<evidence type="ECO:0000256" key="2">
    <source>
        <dbReference type="ARBA" id="ARBA00022692"/>
    </source>
</evidence>
<evidence type="ECO:0000313" key="7">
    <source>
        <dbReference type="Proteomes" id="UP001152759"/>
    </source>
</evidence>
<keyword evidence="3 5" id="KW-1133">Transmembrane helix</keyword>
<dbReference type="OrthoDB" id="5873721at2759"/>
<evidence type="ECO:0000256" key="3">
    <source>
        <dbReference type="ARBA" id="ARBA00022989"/>
    </source>
</evidence>
<dbReference type="AlphaFoldDB" id="A0A9P0AD38"/>
<accession>A0A9P0AD38</accession>
<keyword evidence="7" id="KW-1185">Reference proteome</keyword>
<comment type="subcellular location">
    <subcellularLocation>
        <location evidence="1">Membrane</location>
        <topology evidence="1">Multi-pass membrane protein</topology>
    </subcellularLocation>
</comment>
<dbReference type="InterPro" id="IPR019372">
    <property type="entry name" value="LHFPL"/>
</dbReference>
<evidence type="ECO:0000256" key="4">
    <source>
        <dbReference type="ARBA" id="ARBA00023136"/>
    </source>
</evidence>
<feature type="transmembrane region" description="Helical" evidence="5">
    <location>
        <begin position="168"/>
        <end position="191"/>
    </location>
</feature>
<proteinExistence type="predicted"/>
<keyword evidence="2 5" id="KW-0812">Transmembrane</keyword>
<dbReference type="PANTHER" id="PTHR12489:SF16">
    <property type="entry name" value="LHFPL TETRASPAN SUBFAMILY MEMBER 6 PROTEIN-RELATED"/>
    <property type="match status" value="1"/>
</dbReference>
<dbReference type="Gene3D" id="1.20.140.150">
    <property type="match status" value="1"/>
</dbReference>
<dbReference type="Pfam" id="PF10242">
    <property type="entry name" value="L_HMGIC_fpl"/>
    <property type="match status" value="1"/>
</dbReference>
<feature type="transmembrane region" description="Helical" evidence="5">
    <location>
        <begin position="12"/>
        <end position="33"/>
    </location>
</feature>
<keyword evidence="4 5" id="KW-0472">Membrane</keyword>
<name>A0A9P0AD38_BEMTA</name>
<dbReference type="GO" id="GO:0016020">
    <property type="term" value="C:membrane"/>
    <property type="evidence" value="ECO:0007669"/>
    <property type="project" value="UniProtKB-SubCell"/>
</dbReference>
<organism evidence="6 7">
    <name type="scientific">Bemisia tabaci</name>
    <name type="common">Sweetpotato whitefly</name>
    <name type="synonym">Aleurodes tabaci</name>
    <dbReference type="NCBI Taxonomy" id="7038"/>
    <lineage>
        <taxon>Eukaryota</taxon>
        <taxon>Metazoa</taxon>
        <taxon>Ecdysozoa</taxon>
        <taxon>Arthropoda</taxon>
        <taxon>Hexapoda</taxon>
        <taxon>Insecta</taxon>
        <taxon>Pterygota</taxon>
        <taxon>Neoptera</taxon>
        <taxon>Paraneoptera</taxon>
        <taxon>Hemiptera</taxon>
        <taxon>Sternorrhyncha</taxon>
        <taxon>Aleyrodoidea</taxon>
        <taxon>Aleyrodidae</taxon>
        <taxon>Aleyrodinae</taxon>
        <taxon>Bemisia</taxon>
    </lineage>
</organism>
<evidence type="ECO:0008006" key="8">
    <source>
        <dbReference type="Google" id="ProtNLM"/>
    </source>
</evidence>
<evidence type="ECO:0000256" key="1">
    <source>
        <dbReference type="ARBA" id="ARBA00004141"/>
    </source>
</evidence>
<dbReference type="PANTHER" id="PTHR12489">
    <property type="entry name" value="LIPOMA HMGIC FUSION PARTNER-LIKE PROTEIN"/>
    <property type="match status" value="1"/>
</dbReference>
<feature type="transmembrane region" description="Helical" evidence="5">
    <location>
        <begin position="124"/>
        <end position="141"/>
    </location>
</feature>
<evidence type="ECO:0000256" key="5">
    <source>
        <dbReference type="SAM" id="Phobius"/>
    </source>
</evidence>
<sequence length="194" mass="21096">MPGSLSAVGTIWSMFSLTAAVLCCCGFYLPFWIQGRLLERADAYFSSFRRCNYPRLTARGDIEIVMECGRYSRFEDIPSVWWQVTTIVMCLGCALSVLASVTALSACCFSYVLHSTSAKTTGGIQLLAALLMTSGAALYPLGWDNRQVRESCGHLSSAYKLGTCQLSWSAYIICSAIAMLLLCALLSICAAKNS</sequence>
<protein>
    <recommendedName>
        <fullName evidence="8">Lipoma HMGIC fusion partner-like protein</fullName>
    </recommendedName>
</protein>